<dbReference type="PANTHER" id="PTHR43420">
    <property type="entry name" value="ACETYLTRANSFERASE"/>
    <property type="match status" value="1"/>
</dbReference>
<dbReference type="Gene3D" id="3.40.630.30">
    <property type="match status" value="1"/>
</dbReference>
<dbReference type="EMBL" id="CP030862">
    <property type="protein sequence ID" value="AXE24002.1"/>
    <property type="molecule type" value="Genomic_DNA"/>
</dbReference>
<gene>
    <name evidence="4" type="ORF">C0216_11510</name>
</gene>
<proteinExistence type="predicted"/>
<dbReference type="InterPro" id="IPR050680">
    <property type="entry name" value="YpeA/RimI_acetyltransf"/>
</dbReference>
<dbReference type="AlphaFoldDB" id="A0A344TZD1"/>
<organism evidence="4 5">
    <name type="scientific">Streptomyces globosus</name>
    <dbReference type="NCBI Taxonomy" id="68209"/>
    <lineage>
        <taxon>Bacteria</taxon>
        <taxon>Bacillati</taxon>
        <taxon>Actinomycetota</taxon>
        <taxon>Actinomycetes</taxon>
        <taxon>Kitasatosporales</taxon>
        <taxon>Streptomycetaceae</taxon>
        <taxon>Streptomyces</taxon>
    </lineage>
</organism>
<protein>
    <submittedName>
        <fullName evidence="4">Molybdopterin-guanine dinucleotide biosynthesis protein MobC</fullName>
    </submittedName>
</protein>
<dbReference type="KEGG" id="sgz:C0216_11510"/>
<keyword evidence="5" id="KW-1185">Reference proteome</keyword>
<sequence length="218" mass="23034">MIVRIPRGGIMDSAVAIRRSVPQGAGEQVAELYWEAFGRKLGAALGPPERGRAFIARHLHHDRAAVALTPDGDRVVGVAGYQLGGRGLTGGGVRDVLSGYGLFRGLPRLAVLALLERTPEPGELVMDGIAVDPARRGAGIGGLLLTEIATIAAEHGCSRVRLDVIDANPRARALYERHGFTAVHTEQTPYLKGLLGFGAVTTMHRAIPGTSTGKEQQP</sequence>
<dbReference type="Proteomes" id="UP000252004">
    <property type="component" value="Chromosome"/>
</dbReference>
<evidence type="ECO:0000313" key="4">
    <source>
        <dbReference type="EMBL" id="AXE24002.1"/>
    </source>
</evidence>
<dbReference type="Pfam" id="PF00583">
    <property type="entry name" value="Acetyltransf_1"/>
    <property type="match status" value="1"/>
</dbReference>
<dbReference type="GO" id="GO:0016747">
    <property type="term" value="F:acyltransferase activity, transferring groups other than amino-acyl groups"/>
    <property type="evidence" value="ECO:0007669"/>
    <property type="project" value="InterPro"/>
</dbReference>
<dbReference type="CDD" id="cd04301">
    <property type="entry name" value="NAT_SF"/>
    <property type="match status" value="1"/>
</dbReference>
<accession>A0A344TZD1</accession>
<reference evidence="4 5" key="1">
    <citation type="submission" date="2018-01" db="EMBL/GenBank/DDBJ databases">
        <title>Draft genome Sequence of streptomyces globosus LZH-48.</title>
        <authorList>
            <person name="Ran K."/>
            <person name="Li Z."/>
            <person name="Wei S."/>
            <person name="Dong R."/>
        </authorList>
    </citation>
    <scope>NUCLEOTIDE SEQUENCE [LARGE SCALE GENOMIC DNA]</scope>
    <source>
        <strain evidence="4 5">LZH-48</strain>
    </source>
</reference>
<evidence type="ECO:0000313" key="5">
    <source>
        <dbReference type="Proteomes" id="UP000252004"/>
    </source>
</evidence>
<feature type="domain" description="N-acetyltransferase" evidence="3">
    <location>
        <begin position="15"/>
        <end position="208"/>
    </location>
</feature>
<dbReference type="SUPFAM" id="SSF55729">
    <property type="entry name" value="Acyl-CoA N-acyltransferases (Nat)"/>
    <property type="match status" value="1"/>
</dbReference>
<dbReference type="InterPro" id="IPR016181">
    <property type="entry name" value="Acyl_CoA_acyltransferase"/>
</dbReference>
<evidence type="ECO:0000256" key="2">
    <source>
        <dbReference type="ARBA" id="ARBA00023315"/>
    </source>
</evidence>
<evidence type="ECO:0000256" key="1">
    <source>
        <dbReference type="ARBA" id="ARBA00022679"/>
    </source>
</evidence>
<name>A0A344TZD1_9ACTN</name>
<dbReference type="PROSITE" id="PS51186">
    <property type="entry name" value="GNAT"/>
    <property type="match status" value="1"/>
</dbReference>
<evidence type="ECO:0000259" key="3">
    <source>
        <dbReference type="PROSITE" id="PS51186"/>
    </source>
</evidence>
<dbReference type="InterPro" id="IPR000182">
    <property type="entry name" value="GNAT_dom"/>
</dbReference>
<dbReference type="OrthoDB" id="5173601at2"/>
<keyword evidence="1" id="KW-0808">Transferase</keyword>
<keyword evidence="2" id="KW-0012">Acyltransferase</keyword>